<protein>
    <submittedName>
        <fullName evidence="1">Uncharacterized protein</fullName>
    </submittedName>
</protein>
<evidence type="ECO:0000313" key="1">
    <source>
        <dbReference type="EMBL" id="SFO83359.1"/>
    </source>
</evidence>
<dbReference type="AlphaFoldDB" id="A0A1I5KEB4"/>
<reference evidence="1 2" key="1">
    <citation type="submission" date="2016-10" db="EMBL/GenBank/DDBJ databases">
        <authorList>
            <person name="de Groot N.N."/>
        </authorList>
    </citation>
    <scope>NUCLEOTIDE SEQUENCE [LARGE SCALE GENOMIC DNA]</scope>
    <source>
        <strain evidence="1 2">DSM 15893</strain>
    </source>
</reference>
<sequence>MAKPFPWGMSRTGGKPFEFDFWHWQSAMQPGLHQRNYQCLSDRHRAKLDVNESDLNGASQRPSFLSEHTLGLTLNSFSVRGRLTRVMDHAVTLAPVFAKATRRQPQYDHQQNSKKGVAMLTKHQAATAQYVKSLAC</sequence>
<dbReference type="Proteomes" id="UP000182692">
    <property type="component" value="Unassembled WGS sequence"/>
</dbReference>
<dbReference type="GeneID" id="35872851"/>
<dbReference type="EMBL" id="FOWR01000003">
    <property type="protein sequence ID" value="SFO83359.1"/>
    <property type="molecule type" value="Genomic_DNA"/>
</dbReference>
<dbReference type="STRING" id="1121869.SAMN03084138_00608"/>
<name>A0A1I5KEB4_9GAMM</name>
<gene>
    <name evidence="1" type="ORF">SAMN03084138_00608</name>
</gene>
<accession>A0A1I5KEB4</accession>
<organism evidence="1 2">
    <name type="scientific">Enterovibrio norvegicus DSM 15893</name>
    <dbReference type="NCBI Taxonomy" id="1121869"/>
    <lineage>
        <taxon>Bacteria</taxon>
        <taxon>Pseudomonadati</taxon>
        <taxon>Pseudomonadota</taxon>
        <taxon>Gammaproteobacteria</taxon>
        <taxon>Vibrionales</taxon>
        <taxon>Vibrionaceae</taxon>
        <taxon>Enterovibrio</taxon>
    </lineage>
</organism>
<dbReference type="RefSeq" id="WP_017008688.1">
    <property type="nucleotide sequence ID" value="NZ_FOWR01000003.1"/>
</dbReference>
<evidence type="ECO:0000313" key="2">
    <source>
        <dbReference type="Proteomes" id="UP000182692"/>
    </source>
</evidence>
<proteinExistence type="predicted"/>